<name>A0A0C2ZN08_9AGAM</name>
<reference evidence="2" key="2">
    <citation type="submission" date="2015-01" db="EMBL/GenBank/DDBJ databases">
        <title>Evolutionary Origins and Diversification of the Mycorrhizal Mutualists.</title>
        <authorList>
            <consortium name="DOE Joint Genome Institute"/>
            <consortium name="Mycorrhizal Genomics Consortium"/>
            <person name="Kohler A."/>
            <person name="Kuo A."/>
            <person name="Nagy L.G."/>
            <person name="Floudas D."/>
            <person name="Copeland A."/>
            <person name="Barry K.W."/>
            <person name="Cichocki N."/>
            <person name="Veneault-Fourrey C."/>
            <person name="LaButti K."/>
            <person name="Lindquist E.A."/>
            <person name="Lipzen A."/>
            <person name="Lundell T."/>
            <person name="Morin E."/>
            <person name="Murat C."/>
            <person name="Riley R."/>
            <person name="Ohm R."/>
            <person name="Sun H."/>
            <person name="Tunlid A."/>
            <person name="Henrissat B."/>
            <person name="Grigoriev I.V."/>
            <person name="Hibbett D.S."/>
            <person name="Martin F."/>
        </authorList>
    </citation>
    <scope>NUCLEOTIDE SEQUENCE [LARGE SCALE GENOMIC DNA]</scope>
    <source>
        <strain evidence="2">Foug A</strain>
    </source>
</reference>
<sequence>MQEDGQGMEGIRWARRQPAFHSNPTACPYPQPSSPTMHPVPLPVAFVSFFTSIFGSFGALPTDPEYLPYGAACLSVLDETSDKEHLSSFPTVLGHQYVYTCRAGSLSA</sequence>
<evidence type="ECO:0000313" key="2">
    <source>
        <dbReference type="Proteomes" id="UP000053989"/>
    </source>
</evidence>
<protein>
    <submittedName>
        <fullName evidence="1">Uncharacterized protein</fullName>
    </submittedName>
</protein>
<dbReference type="AlphaFoldDB" id="A0A0C2ZN08"/>
<proteinExistence type="predicted"/>
<dbReference type="Proteomes" id="UP000053989">
    <property type="component" value="Unassembled WGS sequence"/>
</dbReference>
<gene>
    <name evidence="1" type="ORF">SCLCIDRAFT_1214514</name>
</gene>
<reference evidence="1 2" key="1">
    <citation type="submission" date="2014-04" db="EMBL/GenBank/DDBJ databases">
        <authorList>
            <consortium name="DOE Joint Genome Institute"/>
            <person name="Kuo A."/>
            <person name="Kohler A."/>
            <person name="Nagy L.G."/>
            <person name="Floudas D."/>
            <person name="Copeland A."/>
            <person name="Barry K.W."/>
            <person name="Cichocki N."/>
            <person name="Veneault-Fourrey C."/>
            <person name="LaButti K."/>
            <person name="Lindquist E.A."/>
            <person name="Lipzen A."/>
            <person name="Lundell T."/>
            <person name="Morin E."/>
            <person name="Murat C."/>
            <person name="Sun H."/>
            <person name="Tunlid A."/>
            <person name="Henrissat B."/>
            <person name="Grigoriev I.V."/>
            <person name="Hibbett D.S."/>
            <person name="Martin F."/>
            <person name="Nordberg H.P."/>
            <person name="Cantor M.N."/>
            <person name="Hua S.X."/>
        </authorList>
    </citation>
    <scope>NUCLEOTIDE SEQUENCE [LARGE SCALE GENOMIC DNA]</scope>
    <source>
        <strain evidence="1 2">Foug A</strain>
    </source>
</reference>
<dbReference type="InParanoid" id="A0A0C2ZN08"/>
<accession>A0A0C2ZN08</accession>
<dbReference type="EMBL" id="KN822038">
    <property type="protein sequence ID" value="KIM62978.1"/>
    <property type="molecule type" value="Genomic_DNA"/>
</dbReference>
<organism evidence="1 2">
    <name type="scientific">Scleroderma citrinum Foug A</name>
    <dbReference type="NCBI Taxonomy" id="1036808"/>
    <lineage>
        <taxon>Eukaryota</taxon>
        <taxon>Fungi</taxon>
        <taxon>Dikarya</taxon>
        <taxon>Basidiomycota</taxon>
        <taxon>Agaricomycotina</taxon>
        <taxon>Agaricomycetes</taxon>
        <taxon>Agaricomycetidae</taxon>
        <taxon>Boletales</taxon>
        <taxon>Sclerodermatineae</taxon>
        <taxon>Sclerodermataceae</taxon>
        <taxon>Scleroderma</taxon>
    </lineage>
</organism>
<evidence type="ECO:0000313" key="1">
    <source>
        <dbReference type="EMBL" id="KIM62978.1"/>
    </source>
</evidence>
<keyword evidence="2" id="KW-1185">Reference proteome</keyword>
<dbReference type="HOGENOM" id="CLU_2198547_0_0_1"/>